<gene>
    <name evidence="2" type="ordered locus">HCH_05518</name>
</gene>
<accession>Q2SAZ4</accession>
<name>Q2SAZ4_HAHCH</name>
<keyword evidence="3" id="KW-1185">Reference proteome</keyword>
<dbReference type="STRING" id="349521.HCH_05518"/>
<evidence type="ECO:0000313" key="3">
    <source>
        <dbReference type="Proteomes" id="UP000000238"/>
    </source>
</evidence>
<proteinExistence type="predicted"/>
<dbReference type="AlphaFoldDB" id="Q2SAZ4"/>
<dbReference type="EMBL" id="CP000155">
    <property type="protein sequence ID" value="ABC32180.1"/>
    <property type="molecule type" value="Genomic_DNA"/>
</dbReference>
<feature type="compositionally biased region" description="Basic and acidic residues" evidence="1">
    <location>
        <begin position="17"/>
        <end position="32"/>
    </location>
</feature>
<evidence type="ECO:0000313" key="2">
    <source>
        <dbReference type="EMBL" id="ABC32180.1"/>
    </source>
</evidence>
<reference evidence="2 3" key="1">
    <citation type="journal article" date="2005" name="Nucleic Acids Res.">
        <title>Genomic blueprint of Hahella chejuensis, a marine microbe producing an algicidal agent.</title>
        <authorList>
            <person name="Jeong H."/>
            <person name="Yim J.H."/>
            <person name="Lee C."/>
            <person name="Choi S.-H."/>
            <person name="Park Y.K."/>
            <person name="Yoon S.H."/>
            <person name="Hur C.-G."/>
            <person name="Kang H.-Y."/>
            <person name="Kim D."/>
            <person name="Lee H.H."/>
            <person name="Park K.H."/>
            <person name="Park S.-H."/>
            <person name="Park H.-S."/>
            <person name="Lee H.K."/>
            <person name="Oh T.K."/>
            <person name="Kim J.F."/>
        </authorList>
    </citation>
    <scope>NUCLEOTIDE SEQUENCE [LARGE SCALE GENOMIC DNA]</scope>
    <source>
        <strain evidence="2 3">KCTC 2396</strain>
    </source>
</reference>
<dbReference type="HOGENOM" id="CLU_3389717_0_0_6"/>
<sequence>MDEDLSAKHGGWSPPKQEFKDKGYTDAEYRIR</sequence>
<protein>
    <submittedName>
        <fullName evidence="2">Uncharacterized protein</fullName>
    </submittedName>
</protein>
<dbReference type="Proteomes" id="UP000000238">
    <property type="component" value="Chromosome"/>
</dbReference>
<organism evidence="2 3">
    <name type="scientific">Hahella chejuensis (strain KCTC 2396)</name>
    <dbReference type="NCBI Taxonomy" id="349521"/>
    <lineage>
        <taxon>Bacteria</taxon>
        <taxon>Pseudomonadati</taxon>
        <taxon>Pseudomonadota</taxon>
        <taxon>Gammaproteobacteria</taxon>
        <taxon>Oceanospirillales</taxon>
        <taxon>Hahellaceae</taxon>
        <taxon>Hahella</taxon>
    </lineage>
</organism>
<feature type="region of interest" description="Disordered" evidence="1">
    <location>
        <begin position="1"/>
        <end position="32"/>
    </location>
</feature>
<dbReference type="KEGG" id="hch:HCH_05518"/>
<evidence type="ECO:0000256" key="1">
    <source>
        <dbReference type="SAM" id="MobiDB-lite"/>
    </source>
</evidence>